<dbReference type="NCBIfam" id="NF004651">
    <property type="entry name" value="PRK05996.1"/>
    <property type="match status" value="1"/>
</dbReference>
<feature type="region of interest" description="Disordered" evidence="8">
    <location>
        <begin position="72"/>
        <end position="123"/>
    </location>
</feature>
<dbReference type="PANTHER" id="PTHR30329:SF21">
    <property type="entry name" value="LIPOPROTEIN YIAD-RELATED"/>
    <property type="match status" value="1"/>
</dbReference>
<feature type="compositionally biased region" description="Basic and acidic residues" evidence="8">
    <location>
        <begin position="237"/>
        <end position="251"/>
    </location>
</feature>
<dbReference type="PATRIC" id="fig|270351.10.peg.4042"/>
<dbReference type="RefSeq" id="WP_060848203.1">
    <property type="nucleotide sequence ID" value="NZ_AP014704.1"/>
</dbReference>
<dbReference type="Proteomes" id="UP000061432">
    <property type="component" value="Chromosome"/>
</dbReference>
<dbReference type="InterPro" id="IPR036737">
    <property type="entry name" value="OmpA-like_sf"/>
</dbReference>
<dbReference type="Pfam" id="PF13677">
    <property type="entry name" value="MotB_plug"/>
    <property type="match status" value="1"/>
</dbReference>
<dbReference type="PROSITE" id="PS51123">
    <property type="entry name" value="OMPA_2"/>
    <property type="match status" value="1"/>
</dbReference>
<dbReference type="EMBL" id="AP014704">
    <property type="protein sequence ID" value="BAQ47215.1"/>
    <property type="molecule type" value="Genomic_DNA"/>
</dbReference>
<dbReference type="PANTHER" id="PTHR30329">
    <property type="entry name" value="STATOR ELEMENT OF FLAGELLAR MOTOR COMPLEX"/>
    <property type="match status" value="1"/>
</dbReference>
<dbReference type="KEGG" id="maqu:Maq22A_c20890"/>
<keyword evidence="4" id="KW-0812">Transmembrane</keyword>
<dbReference type="OrthoDB" id="7170686at2"/>
<comment type="subcellular location">
    <subcellularLocation>
        <location evidence="1">Cell membrane</location>
        <topology evidence="1">Single-pass membrane protein</topology>
    </subcellularLocation>
</comment>
<evidence type="ECO:0000313" key="11">
    <source>
        <dbReference type="Proteomes" id="UP000061432"/>
    </source>
</evidence>
<dbReference type="CDD" id="cd07185">
    <property type="entry name" value="OmpA_C-like"/>
    <property type="match status" value="1"/>
</dbReference>
<reference evidence="10 11" key="1">
    <citation type="journal article" date="2015" name="Genome Announc.">
        <title>Complete Genome Sequence of Methylobacterium aquaticum Strain 22A, Isolated from Racomitrium japonicum Moss.</title>
        <authorList>
            <person name="Tani A."/>
            <person name="Ogura Y."/>
            <person name="Hayashi T."/>
            <person name="Kimbara K."/>
        </authorList>
    </citation>
    <scope>NUCLEOTIDE SEQUENCE [LARGE SCALE GENOMIC DNA]</scope>
    <source>
        <strain evidence="10 11">MA-22A</strain>
    </source>
</reference>
<evidence type="ECO:0000313" key="10">
    <source>
        <dbReference type="EMBL" id="BAQ47215.1"/>
    </source>
</evidence>
<keyword evidence="6 7" id="KW-0472">Membrane</keyword>
<organism evidence="10 11">
    <name type="scientific">Methylobacterium aquaticum</name>
    <dbReference type="NCBI Taxonomy" id="270351"/>
    <lineage>
        <taxon>Bacteria</taxon>
        <taxon>Pseudomonadati</taxon>
        <taxon>Pseudomonadota</taxon>
        <taxon>Alphaproteobacteria</taxon>
        <taxon>Hyphomicrobiales</taxon>
        <taxon>Methylobacteriaceae</taxon>
        <taxon>Methylobacterium</taxon>
    </lineage>
</organism>
<dbReference type="InterPro" id="IPR006665">
    <property type="entry name" value="OmpA-like"/>
</dbReference>
<dbReference type="InterPro" id="IPR025713">
    <property type="entry name" value="MotB-like_N_dom"/>
</dbReference>
<protein>
    <submittedName>
        <fullName evidence="10">Membrane protein</fullName>
    </submittedName>
</protein>
<feature type="compositionally biased region" description="Basic and acidic residues" evidence="8">
    <location>
        <begin position="72"/>
        <end position="84"/>
    </location>
</feature>
<keyword evidence="3" id="KW-1003">Cell membrane</keyword>
<evidence type="ECO:0000256" key="7">
    <source>
        <dbReference type="PROSITE-ProRule" id="PRU00473"/>
    </source>
</evidence>
<dbReference type="InterPro" id="IPR050330">
    <property type="entry name" value="Bact_OuterMem_StrucFunc"/>
</dbReference>
<name>A0A0C6FVN1_9HYPH</name>
<dbReference type="GO" id="GO:0005886">
    <property type="term" value="C:plasma membrane"/>
    <property type="evidence" value="ECO:0007669"/>
    <property type="project" value="UniProtKB-SubCell"/>
</dbReference>
<evidence type="ECO:0000256" key="4">
    <source>
        <dbReference type="ARBA" id="ARBA00022692"/>
    </source>
</evidence>
<accession>A0A0C6FVN1</accession>
<evidence type="ECO:0000256" key="1">
    <source>
        <dbReference type="ARBA" id="ARBA00004162"/>
    </source>
</evidence>
<dbReference type="SUPFAM" id="SSF103088">
    <property type="entry name" value="OmpA-like"/>
    <property type="match status" value="1"/>
</dbReference>
<feature type="compositionally biased region" description="Basic and acidic residues" evidence="8">
    <location>
        <begin position="180"/>
        <end position="189"/>
    </location>
</feature>
<proteinExistence type="inferred from homology"/>
<evidence type="ECO:0000256" key="8">
    <source>
        <dbReference type="SAM" id="MobiDB-lite"/>
    </source>
</evidence>
<dbReference type="Gene3D" id="3.30.1330.60">
    <property type="entry name" value="OmpA-like domain"/>
    <property type="match status" value="1"/>
</dbReference>
<evidence type="ECO:0000256" key="6">
    <source>
        <dbReference type="ARBA" id="ARBA00023136"/>
    </source>
</evidence>
<feature type="region of interest" description="Disordered" evidence="8">
    <location>
        <begin position="145"/>
        <end position="273"/>
    </location>
</feature>
<keyword evidence="5" id="KW-1133">Transmembrane helix</keyword>
<feature type="compositionally biased region" description="Basic and acidic residues" evidence="8">
    <location>
        <begin position="260"/>
        <end position="273"/>
    </location>
</feature>
<evidence type="ECO:0000256" key="3">
    <source>
        <dbReference type="ARBA" id="ARBA00022475"/>
    </source>
</evidence>
<sequence length="437" mass="46464">MSEGHQEIIIIKRHGDHEDGHHGGAWKIALADFMTAMMALFLVMWLINSTSKEQKQTIAEYFNPVKLAEVTHDKKGLRDPHDTPSEPGAEGGKAEGKGGEGKGEGKGDGKASEAAPGSRARESALFQDPYAVLARLAAETDRGDTASADAATLESGQPGISGGDAARDPFDPLYWQVEPLPRHRTERPGKVGTTVSAPSENRLDAAGQVASSKPRDPKDAPTRVASAEDGLPLTPRDPARDSAKEAAKDAPPKLAALKDPAPKEAVKDLAKDPSKDAAKAAETAAVAAMKAEIAKAVAPAAIGAPMPNVEVRRSGEGILISITDDIGFSMFSVGSAEPTPKVVKAIEKIAKIINARPGRIVVRGHTDGRPFRSETYDNWRLSTARAQMASYMLVRGGVDEARIERIEGYADRAPRNTADPKAAENRRIEILVRGLPE</sequence>
<reference evidence="11" key="2">
    <citation type="submission" date="2015-01" db="EMBL/GenBank/DDBJ databases">
        <title>Complete genome sequence of Methylobacterium aquaticum strain 22A.</title>
        <authorList>
            <person name="Tani A."/>
            <person name="Ogura Y."/>
            <person name="Hayashi T."/>
        </authorList>
    </citation>
    <scope>NUCLEOTIDE SEQUENCE [LARGE SCALE GENOMIC DNA]</scope>
    <source>
        <strain evidence="11">MA-22A</strain>
    </source>
</reference>
<comment type="similarity">
    <text evidence="2">Belongs to the MotB family.</text>
</comment>
<dbReference type="STRING" id="270351.Maq22A_c20890"/>
<dbReference type="Pfam" id="PF00691">
    <property type="entry name" value="OmpA"/>
    <property type="match status" value="1"/>
</dbReference>
<evidence type="ECO:0000259" key="9">
    <source>
        <dbReference type="PROSITE" id="PS51123"/>
    </source>
</evidence>
<evidence type="ECO:0000256" key="5">
    <source>
        <dbReference type="ARBA" id="ARBA00022989"/>
    </source>
</evidence>
<gene>
    <name evidence="10" type="primary">motB</name>
    <name evidence="10" type="ORF">Maq22A_c20890</name>
</gene>
<evidence type="ECO:0000256" key="2">
    <source>
        <dbReference type="ARBA" id="ARBA00008914"/>
    </source>
</evidence>
<feature type="compositionally biased region" description="Basic and acidic residues" evidence="8">
    <location>
        <begin position="92"/>
        <end position="111"/>
    </location>
</feature>
<dbReference type="AlphaFoldDB" id="A0A0C6FVN1"/>
<feature type="domain" description="OmpA-like" evidence="9">
    <location>
        <begin position="318"/>
        <end position="436"/>
    </location>
</feature>